<name>A0A5B9DUG8_9HYPH</name>
<dbReference type="EMBL" id="CP041690">
    <property type="protein sequence ID" value="QEE22409.1"/>
    <property type="molecule type" value="Genomic_DNA"/>
</dbReference>
<accession>A0A5B9DUG8</accession>
<dbReference type="Proteomes" id="UP000321062">
    <property type="component" value="Chromosome"/>
</dbReference>
<proteinExistence type="predicted"/>
<reference evidence="1 2" key="1">
    <citation type="journal article" date="2015" name="Int. J. Syst. Evol. Microbiol.">
        <title>Youhaiella tibetensis gen. nov., sp. nov., isolated from subsurface sediment.</title>
        <authorList>
            <person name="Wang Y.X."/>
            <person name="Huang F.Q."/>
            <person name="Nogi Y."/>
            <person name="Pang S.J."/>
            <person name="Wang P.K."/>
            <person name="Lv J."/>
        </authorList>
    </citation>
    <scope>NUCLEOTIDE SEQUENCE [LARGE SCALE GENOMIC DNA]</scope>
    <source>
        <strain evidence="2">fig4</strain>
    </source>
</reference>
<keyword evidence="2" id="KW-1185">Reference proteome</keyword>
<evidence type="ECO:0000313" key="2">
    <source>
        <dbReference type="Proteomes" id="UP000321062"/>
    </source>
</evidence>
<organism evidence="1 2">
    <name type="scientific">Paradevosia tibetensis</name>
    <dbReference type="NCBI Taxonomy" id="1447062"/>
    <lineage>
        <taxon>Bacteria</taxon>
        <taxon>Pseudomonadati</taxon>
        <taxon>Pseudomonadota</taxon>
        <taxon>Alphaproteobacteria</taxon>
        <taxon>Hyphomicrobiales</taxon>
        <taxon>Devosiaceae</taxon>
        <taxon>Paradevosia</taxon>
    </lineage>
</organism>
<dbReference type="RefSeq" id="WP_049706933.1">
    <property type="nucleotide sequence ID" value="NZ_BMFM01000001.1"/>
</dbReference>
<protein>
    <submittedName>
        <fullName evidence="1">Uncharacterized protein</fullName>
    </submittedName>
</protein>
<dbReference type="AlphaFoldDB" id="A0A5B9DUG8"/>
<dbReference type="KEGG" id="yti:FNA67_20580"/>
<evidence type="ECO:0000313" key="1">
    <source>
        <dbReference type="EMBL" id="QEE22409.1"/>
    </source>
</evidence>
<gene>
    <name evidence="1" type="ORF">FNA67_20580</name>
</gene>
<sequence length="104" mass="11486">MSLILTDPAEIRTWAEARSGQPALAELPSGSRTKIILQIVFDQYLLNSGEAQEQDRPGGLDLVSWDEWIAELEKQGLGLRVPDDVPGSLDNTYEFVSLADNPMD</sequence>
<dbReference type="OrthoDB" id="9808866at2"/>